<keyword evidence="7" id="KW-0175">Coiled coil</keyword>
<dbReference type="InterPro" id="IPR023908">
    <property type="entry name" value="xxxLxxG_rpt"/>
</dbReference>
<gene>
    <name evidence="10" type="ORF">AZI98_17490</name>
</gene>
<evidence type="ECO:0000256" key="4">
    <source>
        <dbReference type="ARBA" id="ARBA00022692"/>
    </source>
</evidence>
<dbReference type="Proteomes" id="UP000076476">
    <property type="component" value="Unassembled WGS sequence"/>
</dbReference>
<keyword evidence="3" id="KW-1003">Cell membrane</keyword>
<dbReference type="RefSeq" id="WP_063389538.1">
    <property type="nucleotide sequence ID" value="NZ_LWBR01000075.1"/>
</dbReference>
<reference evidence="10 11" key="1">
    <citation type="submission" date="2016-04" db="EMBL/GenBank/DDBJ databases">
        <title>Draft genome sequence of Aeribacillus pallidus 8m3 from petroleum reservoir.</title>
        <authorList>
            <person name="Poltaraus A.B."/>
            <person name="Nazina T.N."/>
            <person name="Tourova T.P."/>
            <person name="Malakho S.M."/>
            <person name="Korshunova A.V."/>
            <person name="Sokolova D.S."/>
        </authorList>
    </citation>
    <scope>NUCLEOTIDE SEQUENCE [LARGE SCALE GENOMIC DNA]</scope>
    <source>
        <strain evidence="10 11">8m3</strain>
    </source>
</reference>
<dbReference type="InterPro" id="IPR050545">
    <property type="entry name" value="Mycobact_MmpL"/>
</dbReference>
<dbReference type="GO" id="GO:0005886">
    <property type="term" value="C:plasma membrane"/>
    <property type="evidence" value="ECO:0007669"/>
    <property type="project" value="UniProtKB-SubCell"/>
</dbReference>
<name>A0A165W9R9_9BACI</name>
<feature type="transmembrane region" description="Helical" evidence="8">
    <location>
        <begin position="929"/>
        <end position="951"/>
    </location>
</feature>
<dbReference type="EMBL" id="LWBR01000075">
    <property type="protein sequence ID" value="KZN94788.1"/>
    <property type="molecule type" value="Genomic_DNA"/>
</dbReference>
<feature type="coiled-coil region" evidence="7">
    <location>
        <begin position="608"/>
        <end position="635"/>
    </location>
</feature>
<comment type="subcellular location">
    <subcellularLocation>
        <location evidence="1">Cell membrane</location>
        <topology evidence="1">Multi-pass membrane protein</topology>
    </subcellularLocation>
</comment>
<comment type="caution">
    <text evidence="10">The sequence shown here is derived from an EMBL/GenBank/DDBJ whole genome shotgun (WGS) entry which is preliminary data.</text>
</comment>
<keyword evidence="11" id="KW-1185">Reference proteome</keyword>
<feature type="domain" description="Membrane transport protein MMPL" evidence="9">
    <location>
        <begin position="743"/>
        <end position="1037"/>
    </location>
</feature>
<evidence type="ECO:0000256" key="3">
    <source>
        <dbReference type="ARBA" id="ARBA00022475"/>
    </source>
</evidence>
<evidence type="ECO:0000256" key="5">
    <source>
        <dbReference type="ARBA" id="ARBA00022989"/>
    </source>
</evidence>
<dbReference type="NCBIfam" id="TIGR03057">
    <property type="entry name" value="xxxLxxG_by_4"/>
    <property type="match status" value="1"/>
</dbReference>
<feature type="transmembrane region" description="Helical" evidence="8">
    <location>
        <begin position="207"/>
        <end position="225"/>
    </location>
</feature>
<dbReference type="STRING" id="33936.AZI98_17490"/>
<evidence type="ECO:0000259" key="9">
    <source>
        <dbReference type="Pfam" id="PF03176"/>
    </source>
</evidence>
<evidence type="ECO:0000256" key="7">
    <source>
        <dbReference type="SAM" id="Coils"/>
    </source>
</evidence>
<dbReference type="Pfam" id="PF03176">
    <property type="entry name" value="MMPL"/>
    <property type="match status" value="2"/>
</dbReference>
<evidence type="ECO:0000256" key="6">
    <source>
        <dbReference type="ARBA" id="ARBA00023136"/>
    </source>
</evidence>
<dbReference type="OrthoDB" id="9782006at2"/>
<sequence>MRAILKGKWFVLILWLVAVIGLLFTSPNMEELVREKGQITVPEGYSSSIANDILKEIQSKEHSGDLISVALVLHNEDGLTKEDWKEAEQAVKQLEQHSENLRITEIVSPFHQEELKDQLVSKDKTTILTSIQMERDGRTAKEMTSALYKVIDNISLEHYYTGSWIIDEDVIVSSQEGVKKTEGITVVFILIVLLIVFRSLIAPFVPLLTVGITYLASQSIVAFLVEMVNFPLSTFTQTFLVAILFGIGTDYCILLLSRFKEELGKQESRTEAIITTYRTAGKTVFFSGLAVMIGFAAIGLSSFKLYQSAAAVAVGVAILLVALMTLVPFFMAVLGPVLFWPVKENLEHKQSKLWDFAGRFSFTRPLVSLIIVGIITLPVLLSYDGKLSFNSLQEIGDDYDSVKAFNIISKSFNPGEAMPTKIVIKNDDNMNRTEYFALIEKISRSIEKVEGVETVRSVTRPTGEQIDQLFVTEQAKTLKDGIGQGNEGLEQISSGLNEASKELSASSPKLKQATDGIEALVSGTNELKAGVGELEKGLSQVKQGIESGSMGAGDIKKGLETVQNNAKKLQSGAEQLLKGYETAGSSLYSLLKQYQQMESHLGQLSTHLSGMSESLNRIEQRHQQLQQDAEYQQVKMAASQLSEQAKQMRSGFQQINGALQRVTNGIEQANRSYSELLSGQKALVNGMGELINGLDQLQIGLNKAAVGQQTIISKLPELSNGLSQVNNGQEELLEGFSQLDGQMNQLISGLDKSVDGLNQVADGLGSAENYLSGLSSSNQEMAGWYMPKEVLESKEFADAKEAYLSNDGKVTTIDVVFEKNPYSTSAMDQLTEVKQAVEFAVKDTKLENAKIAYDGVTSIYSDLNEISANDYSRTVVLMLIGIALILIALLRSFVMPIYLILSLILTYYTSMAVSEVIFVRLLGYDGLNWAVPFFSFVILIALGIDYSIFLMNRFNEYRDLPVTEAMLSAMRHMGTVIISAAVILGGTFAAMLPSGVLSLLEIATIVLTGLFLYALVVLPLFVPVMVKMFGKANWWPFMKEE</sequence>
<dbReference type="Gene3D" id="1.10.287.950">
    <property type="entry name" value="Methyl-accepting chemotaxis protein"/>
    <property type="match status" value="1"/>
</dbReference>
<feature type="transmembrane region" description="Helical" evidence="8">
    <location>
        <begin position="998"/>
        <end position="1022"/>
    </location>
</feature>
<keyword evidence="5 8" id="KW-1133">Transmembrane helix</keyword>
<feature type="transmembrane region" description="Helical" evidence="8">
    <location>
        <begin position="284"/>
        <end position="303"/>
    </location>
</feature>
<feature type="transmembrane region" description="Helical" evidence="8">
    <location>
        <begin position="972"/>
        <end position="992"/>
    </location>
</feature>
<evidence type="ECO:0000256" key="1">
    <source>
        <dbReference type="ARBA" id="ARBA00004651"/>
    </source>
</evidence>
<dbReference type="PANTHER" id="PTHR33406">
    <property type="entry name" value="MEMBRANE PROTEIN MJ1562-RELATED"/>
    <property type="match status" value="1"/>
</dbReference>
<evidence type="ECO:0000256" key="8">
    <source>
        <dbReference type="SAM" id="Phobius"/>
    </source>
</evidence>
<keyword evidence="6 8" id="KW-0472">Membrane</keyword>
<dbReference type="Gene3D" id="1.20.1480.30">
    <property type="entry name" value="Designed four-helix bundle protein"/>
    <property type="match status" value="1"/>
</dbReference>
<evidence type="ECO:0000313" key="11">
    <source>
        <dbReference type="Proteomes" id="UP000076476"/>
    </source>
</evidence>
<feature type="transmembrane region" description="Helical" evidence="8">
    <location>
        <begin position="309"/>
        <end position="342"/>
    </location>
</feature>
<dbReference type="Gene3D" id="1.20.1640.10">
    <property type="entry name" value="Multidrug efflux transporter AcrB transmembrane domain"/>
    <property type="match status" value="2"/>
</dbReference>
<dbReference type="AlphaFoldDB" id="A0A165W9R9"/>
<evidence type="ECO:0000256" key="2">
    <source>
        <dbReference type="ARBA" id="ARBA00010157"/>
    </source>
</evidence>
<protein>
    <recommendedName>
        <fullName evidence="9">Membrane transport protein MMPL domain-containing protein</fullName>
    </recommendedName>
</protein>
<feature type="transmembrane region" description="Helical" evidence="8">
    <location>
        <begin position="237"/>
        <end position="256"/>
    </location>
</feature>
<feature type="transmembrane region" description="Helical" evidence="8">
    <location>
        <begin position="183"/>
        <end position="200"/>
    </location>
</feature>
<feature type="domain" description="Membrane transport protein MMPL" evidence="9">
    <location>
        <begin position="54"/>
        <end position="366"/>
    </location>
</feature>
<feature type="transmembrane region" description="Helical" evidence="8">
    <location>
        <begin position="871"/>
        <end position="890"/>
    </location>
</feature>
<dbReference type="SUPFAM" id="SSF58104">
    <property type="entry name" value="Methyl-accepting chemotaxis protein (MCP) signaling domain"/>
    <property type="match status" value="1"/>
</dbReference>
<organism evidence="10 11">
    <name type="scientific">Aeribacillus pallidus</name>
    <dbReference type="NCBI Taxonomy" id="33936"/>
    <lineage>
        <taxon>Bacteria</taxon>
        <taxon>Bacillati</taxon>
        <taxon>Bacillota</taxon>
        <taxon>Bacilli</taxon>
        <taxon>Bacillales</taxon>
        <taxon>Bacillaceae</taxon>
        <taxon>Aeribacillus</taxon>
    </lineage>
</organism>
<evidence type="ECO:0000313" key="10">
    <source>
        <dbReference type="EMBL" id="KZN94788.1"/>
    </source>
</evidence>
<dbReference type="SUPFAM" id="SSF82866">
    <property type="entry name" value="Multidrug efflux transporter AcrB transmembrane domain"/>
    <property type="match status" value="2"/>
</dbReference>
<dbReference type="PANTHER" id="PTHR33406:SF6">
    <property type="entry name" value="MEMBRANE PROTEIN YDGH-RELATED"/>
    <property type="match status" value="1"/>
</dbReference>
<feature type="transmembrane region" description="Helical" evidence="8">
    <location>
        <begin position="362"/>
        <end position="383"/>
    </location>
</feature>
<dbReference type="InterPro" id="IPR004869">
    <property type="entry name" value="MMPL_dom"/>
</dbReference>
<keyword evidence="4 8" id="KW-0812">Transmembrane</keyword>
<accession>A0A165W9R9</accession>
<feature type="transmembrane region" description="Helical" evidence="8">
    <location>
        <begin position="897"/>
        <end position="923"/>
    </location>
</feature>
<proteinExistence type="inferred from homology"/>
<comment type="similarity">
    <text evidence="2">Belongs to the resistance-nodulation-cell division (RND) (TC 2.A.6) family. MmpL subfamily.</text>
</comment>